<proteinExistence type="predicted"/>
<evidence type="ECO:0000313" key="3">
    <source>
        <dbReference type="EMBL" id="CAG2068697.1"/>
    </source>
</evidence>
<dbReference type="Proteomes" id="UP001153148">
    <property type="component" value="Unassembled WGS sequence"/>
</dbReference>
<accession>A0ABN7PMD4</accession>
<dbReference type="PROSITE" id="PS50157">
    <property type="entry name" value="ZINC_FINGER_C2H2_2"/>
    <property type="match status" value="1"/>
</dbReference>
<evidence type="ECO:0000313" key="4">
    <source>
        <dbReference type="Proteomes" id="UP001153148"/>
    </source>
</evidence>
<dbReference type="Gene3D" id="3.30.160.60">
    <property type="entry name" value="Classic Zinc Finger"/>
    <property type="match status" value="1"/>
</dbReference>
<dbReference type="InterPro" id="IPR013087">
    <property type="entry name" value="Znf_C2H2_type"/>
</dbReference>
<reference evidence="3" key="1">
    <citation type="submission" date="2021-03" db="EMBL/GenBank/DDBJ databases">
        <authorList>
            <person name="Tran Van P."/>
        </authorList>
    </citation>
    <scope>NUCLEOTIDE SEQUENCE</scope>
</reference>
<name>A0ABN7PMD4_TIMPD</name>
<dbReference type="SUPFAM" id="SSF57667">
    <property type="entry name" value="beta-beta-alpha zinc fingers"/>
    <property type="match status" value="1"/>
</dbReference>
<feature type="domain" description="C2H2-type" evidence="2">
    <location>
        <begin position="29"/>
        <end position="58"/>
    </location>
</feature>
<dbReference type="PANTHER" id="PTHR46179:SF26">
    <property type="entry name" value="ZINC FINGER PROTEIN 423 HOMOLOG"/>
    <property type="match status" value="1"/>
</dbReference>
<evidence type="ECO:0000256" key="1">
    <source>
        <dbReference type="PROSITE-ProRule" id="PRU00042"/>
    </source>
</evidence>
<comment type="caution">
    <text evidence="3">The sequence shown here is derived from an EMBL/GenBank/DDBJ whole genome shotgun (WGS) entry which is preliminary data.</text>
</comment>
<dbReference type="Pfam" id="PF12874">
    <property type="entry name" value="zf-met"/>
    <property type="match status" value="1"/>
</dbReference>
<dbReference type="Pfam" id="PF00096">
    <property type="entry name" value="zf-C2H2"/>
    <property type="match status" value="1"/>
</dbReference>
<dbReference type="InterPro" id="IPR036236">
    <property type="entry name" value="Znf_C2H2_sf"/>
</dbReference>
<keyword evidence="1" id="KW-0479">Metal-binding</keyword>
<keyword evidence="1" id="KW-0863">Zinc-finger</keyword>
<evidence type="ECO:0000259" key="2">
    <source>
        <dbReference type="PROSITE" id="PS50157"/>
    </source>
</evidence>
<dbReference type="PROSITE" id="PS00028">
    <property type="entry name" value="ZINC_FINGER_C2H2_1"/>
    <property type="match status" value="1"/>
</dbReference>
<dbReference type="InterPro" id="IPR051061">
    <property type="entry name" value="Zinc_finger_trans_reg"/>
</dbReference>
<keyword evidence="1" id="KW-0862">Zinc</keyword>
<dbReference type="SMART" id="SM00355">
    <property type="entry name" value="ZnF_C2H2"/>
    <property type="match status" value="2"/>
</dbReference>
<dbReference type="EMBL" id="CAJPIN010099174">
    <property type="protein sequence ID" value="CAG2068697.1"/>
    <property type="molecule type" value="Genomic_DNA"/>
</dbReference>
<protein>
    <recommendedName>
        <fullName evidence="2">C2H2-type domain-containing protein</fullName>
    </recommendedName>
</protein>
<organism evidence="3 4">
    <name type="scientific">Timema podura</name>
    <name type="common">Walking stick</name>
    <dbReference type="NCBI Taxonomy" id="61482"/>
    <lineage>
        <taxon>Eukaryota</taxon>
        <taxon>Metazoa</taxon>
        <taxon>Ecdysozoa</taxon>
        <taxon>Arthropoda</taxon>
        <taxon>Hexapoda</taxon>
        <taxon>Insecta</taxon>
        <taxon>Pterygota</taxon>
        <taxon>Neoptera</taxon>
        <taxon>Polyneoptera</taxon>
        <taxon>Phasmatodea</taxon>
        <taxon>Timematodea</taxon>
        <taxon>Timematoidea</taxon>
        <taxon>Timematidae</taxon>
        <taxon>Timema</taxon>
    </lineage>
</organism>
<gene>
    <name evidence="3" type="ORF">TPAB3V08_LOCUS15640</name>
</gene>
<keyword evidence="4" id="KW-1185">Reference proteome</keyword>
<sequence length="75" mass="9153">MYQDCGKYYYSANALNSHYRIHQHKEEELRCQWGTCNKLFDQPCRLKAHMRSHTGDKPYSCLFEVRRLERSRIVR</sequence>
<dbReference type="PANTHER" id="PTHR46179">
    <property type="entry name" value="ZINC FINGER PROTEIN"/>
    <property type="match status" value="1"/>
</dbReference>